<dbReference type="InterPro" id="IPR003806">
    <property type="entry name" value="ATP-grasp_PylC-type"/>
</dbReference>
<name>A0ABY8VGL9_9CORY</name>
<protein>
    <submittedName>
        <fullName evidence="3">ATP-grasp domain-containing protein</fullName>
    </submittedName>
</protein>
<dbReference type="InterPro" id="IPR011761">
    <property type="entry name" value="ATP-grasp"/>
</dbReference>
<dbReference type="PROSITE" id="PS50975">
    <property type="entry name" value="ATP_GRASP"/>
    <property type="match status" value="1"/>
</dbReference>
<proteinExistence type="predicted"/>
<dbReference type="RefSeq" id="WP_284826336.1">
    <property type="nucleotide sequence ID" value="NZ_CP126969.1"/>
</dbReference>
<dbReference type="Gene3D" id="3.40.50.20">
    <property type="match status" value="1"/>
</dbReference>
<dbReference type="Gene3D" id="3.30.470.20">
    <property type="entry name" value="ATP-grasp fold, B domain"/>
    <property type="match status" value="1"/>
</dbReference>
<organism evidence="3 4">
    <name type="scientific">Corynebacterium breve</name>
    <dbReference type="NCBI Taxonomy" id="3049799"/>
    <lineage>
        <taxon>Bacteria</taxon>
        <taxon>Bacillati</taxon>
        <taxon>Actinomycetota</taxon>
        <taxon>Actinomycetes</taxon>
        <taxon>Mycobacteriales</taxon>
        <taxon>Corynebacteriaceae</taxon>
        <taxon>Corynebacterium</taxon>
    </lineage>
</organism>
<dbReference type="Gene3D" id="3.30.1490.20">
    <property type="entry name" value="ATP-grasp fold, A domain"/>
    <property type="match status" value="1"/>
</dbReference>
<evidence type="ECO:0000313" key="3">
    <source>
        <dbReference type="EMBL" id="WIM68654.1"/>
    </source>
</evidence>
<dbReference type="Pfam" id="PF02655">
    <property type="entry name" value="ATP-grasp_3"/>
    <property type="match status" value="1"/>
</dbReference>
<gene>
    <name evidence="3" type="ORF">QP027_04490</name>
</gene>
<keyword evidence="1" id="KW-0547">Nucleotide-binding</keyword>
<evidence type="ECO:0000259" key="2">
    <source>
        <dbReference type="PROSITE" id="PS50975"/>
    </source>
</evidence>
<dbReference type="SUPFAM" id="SSF56059">
    <property type="entry name" value="Glutathione synthetase ATP-binding domain-like"/>
    <property type="match status" value="1"/>
</dbReference>
<dbReference type="Proteomes" id="UP001225598">
    <property type="component" value="Chromosome"/>
</dbReference>
<reference evidence="3 4" key="1">
    <citation type="submission" date="2023-05" db="EMBL/GenBank/DDBJ databases">
        <title>Corynebacterium suedekumii sp. nov. and Corynebacterium breve sp. nov. isolated from raw cow's milk.</title>
        <authorList>
            <person name="Baer M.K."/>
            <person name="Mehl L."/>
            <person name="Hellmuth R."/>
            <person name="Marke G."/>
            <person name="Lipski A."/>
        </authorList>
    </citation>
    <scope>NUCLEOTIDE SEQUENCE [LARGE SCALE GENOMIC DNA]</scope>
    <source>
        <strain evidence="3 4">R4</strain>
    </source>
</reference>
<evidence type="ECO:0000313" key="4">
    <source>
        <dbReference type="Proteomes" id="UP001225598"/>
    </source>
</evidence>
<keyword evidence="1" id="KW-0067">ATP-binding</keyword>
<evidence type="ECO:0000256" key="1">
    <source>
        <dbReference type="PROSITE-ProRule" id="PRU00409"/>
    </source>
</evidence>
<dbReference type="InterPro" id="IPR013815">
    <property type="entry name" value="ATP_grasp_subdomain_1"/>
</dbReference>
<feature type="domain" description="ATP-grasp" evidence="2">
    <location>
        <begin position="106"/>
        <end position="270"/>
    </location>
</feature>
<sequence length="270" mass="28918">MATFLITGVGGPAGKSLSEQLKERGHSVVGVDMVEIAGALQGPRADSPELIPFLIRVVKEHSIDIFIPTVQDELPFVAAAAPIFPCAVVLSDASAVGIAHDKWLTAQFCLSRGLSVPETVTGTELFDEFPAVIKPRVARGGRGVVVVDTQDNLPADRDAALIIQSFAPGDEFCPQLYIPADGEITCVVLKKTKLREGRVGNADAVERTEHAEVSELATRIARELGLSGPIDMDIRMDRNNQPVLLEINARFGANSAHAPEILEALLREAQ</sequence>
<keyword evidence="4" id="KW-1185">Reference proteome</keyword>
<accession>A0ABY8VGL9</accession>
<dbReference type="EMBL" id="CP126969">
    <property type="protein sequence ID" value="WIM68654.1"/>
    <property type="molecule type" value="Genomic_DNA"/>
</dbReference>